<comment type="similarity">
    <text evidence="2 14">Belongs to the Cob(I)alamin adenosyltransferase family.</text>
</comment>
<dbReference type="UniPathway" id="UPA00148">
    <property type="reaction ID" value="UER00233"/>
</dbReference>
<evidence type="ECO:0000256" key="8">
    <source>
        <dbReference type="ARBA" id="ARBA00022840"/>
    </source>
</evidence>
<dbReference type="Gene3D" id="1.10.1660.10">
    <property type="match status" value="1"/>
</dbReference>
<dbReference type="Pfam" id="PF13411">
    <property type="entry name" value="MerR_1"/>
    <property type="match status" value="1"/>
</dbReference>
<evidence type="ECO:0000256" key="4">
    <source>
        <dbReference type="ARBA" id="ARBA00020963"/>
    </source>
</evidence>
<evidence type="ECO:0000256" key="6">
    <source>
        <dbReference type="ARBA" id="ARBA00022679"/>
    </source>
</evidence>
<dbReference type="GO" id="GO:0008817">
    <property type="term" value="F:corrinoid adenosyltransferase activity"/>
    <property type="evidence" value="ECO:0007669"/>
    <property type="project" value="UniProtKB-UniRule"/>
</dbReference>
<name>A0A810NAN2_9ACTN</name>
<comment type="catalytic activity">
    <reaction evidence="12 14">
        <text>2 cob(II)yrinate a,c diamide + reduced [electron-transfer flavoprotein] + 2 ATP = 2 adenosylcob(III)yrinate a,c-diamide + 2 triphosphate + oxidized [electron-transfer flavoprotein] + 3 H(+)</text>
        <dbReference type="Rhea" id="RHEA:11528"/>
        <dbReference type="Rhea" id="RHEA-COMP:10685"/>
        <dbReference type="Rhea" id="RHEA-COMP:10686"/>
        <dbReference type="ChEBI" id="CHEBI:15378"/>
        <dbReference type="ChEBI" id="CHEBI:18036"/>
        <dbReference type="ChEBI" id="CHEBI:30616"/>
        <dbReference type="ChEBI" id="CHEBI:57692"/>
        <dbReference type="ChEBI" id="CHEBI:58307"/>
        <dbReference type="ChEBI" id="CHEBI:58503"/>
        <dbReference type="ChEBI" id="CHEBI:58537"/>
        <dbReference type="EC" id="2.5.1.17"/>
    </reaction>
</comment>
<evidence type="ECO:0000313" key="16">
    <source>
        <dbReference type="EMBL" id="BCJ68613.1"/>
    </source>
</evidence>
<dbReference type="InterPro" id="IPR036451">
    <property type="entry name" value="CblAdoTrfase-like_sf"/>
</dbReference>
<keyword evidence="17" id="KW-1185">Reference proteome</keyword>
<keyword evidence="7 14" id="KW-0547">Nucleotide-binding</keyword>
<keyword evidence="6 14" id="KW-0808">Transferase</keyword>
<dbReference type="PANTHER" id="PTHR12213">
    <property type="entry name" value="CORRINOID ADENOSYLTRANSFERASE"/>
    <property type="match status" value="1"/>
</dbReference>
<dbReference type="EMBL" id="AP023359">
    <property type="protein sequence ID" value="BCJ68613.1"/>
    <property type="molecule type" value="Genomic_DNA"/>
</dbReference>
<evidence type="ECO:0000256" key="1">
    <source>
        <dbReference type="ARBA" id="ARBA00005121"/>
    </source>
</evidence>
<dbReference type="PROSITE" id="PS50937">
    <property type="entry name" value="HTH_MERR_2"/>
    <property type="match status" value="1"/>
</dbReference>
<evidence type="ECO:0000256" key="5">
    <source>
        <dbReference type="ARBA" id="ARBA00022573"/>
    </source>
</evidence>
<evidence type="ECO:0000313" key="17">
    <source>
        <dbReference type="Proteomes" id="UP000680866"/>
    </source>
</evidence>
<gene>
    <name evidence="16" type="ORF">Prubr_56340</name>
</gene>
<dbReference type="Pfam" id="PF01923">
    <property type="entry name" value="Cob_adeno_trans"/>
    <property type="match status" value="1"/>
</dbReference>
<dbReference type="SUPFAM" id="SSF89028">
    <property type="entry name" value="Cobalamin adenosyltransferase-like"/>
    <property type="match status" value="1"/>
</dbReference>
<evidence type="ECO:0000256" key="10">
    <source>
        <dbReference type="ARBA" id="ARBA00033334"/>
    </source>
</evidence>
<dbReference type="AlphaFoldDB" id="A0A810NAN2"/>
<protein>
    <recommendedName>
        <fullName evidence="4 14">Corrinoid adenosyltransferase</fullName>
        <ecNumber evidence="3 14">2.5.1.17</ecNumber>
    </recommendedName>
    <alternativeName>
        <fullName evidence="9 14">Cob(II)alamin adenosyltransferase</fullName>
    </alternativeName>
    <alternativeName>
        <fullName evidence="11 14">Cob(II)yrinic acid a,c-diamide adenosyltransferase</fullName>
    </alternativeName>
    <alternativeName>
        <fullName evidence="10 14">Cobinamide/cobalamin adenosyltransferase</fullName>
    </alternativeName>
</protein>
<keyword evidence="5 14" id="KW-0169">Cobalamin biosynthesis</keyword>
<evidence type="ECO:0000259" key="15">
    <source>
        <dbReference type="PROSITE" id="PS50937"/>
    </source>
</evidence>
<reference evidence="16" key="1">
    <citation type="submission" date="2020-08" db="EMBL/GenBank/DDBJ databases">
        <title>Whole genome shotgun sequence of Polymorphospora rubra NBRC 101157.</title>
        <authorList>
            <person name="Komaki H."/>
            <person name="Tamura T."/>
        </authorList>
    </citation>
    <scope>NUCLEOTIDE SEQUENCE</scope>
    <source>
        <strain evidence="16">NBRC 101157</strain>
    </source>
</reference>
<dbReference type="InterPro" id="IPR009061">
    <property type="entry name" value="DNA-bd_dom_put_sf"/>
</dbReference>
<evidence type="ECO:0000256" key="7">
    <source>
        <dbReference type="ARBA" id="ARBA00022741"/>
    </source>
</evidence>
<comment type="catalytic activity">
    <reaction evidence="13 14">
        <text>2 cob(II)alamin + reduced [electron-transfer flavoprotein] + 2 ATP = 2 adenosylcob(III)alamin + 2 triphosphate + oxidized [electron-transfer flavoprotein] + 3 H(+)</text>
        <dbReference type="Rhea" id="RHEA:28671"/>
        <dbReference type="Rhea" id="RHEA-COMP:10685"/>
        <dbReference type="Rhea" id="RHEA-COMP:10686"/>
        <dbReference type="ChEBI" id="CHEBI:15378"/>
        <dbReference type="ChEBI" id="CHEBI:16304"/>
        <dbReference type="ChEBI" id="CHEBI:18036"/>
        <dbReference type="ChEBI" id="CHEBI:18408"/>
        <dbReference type="ChEBI" id="CHEBI:30616"/>
        <dbReference type="ChEBI" id="CHEBI:57692"/>
        <dbReference type="ChEBI" id="CHEBI:58307"/>
        <dbReference type="EC" id="2.5.1.17"/>
    </reaction>
</comment>
<dbReference type="KEGG" id="pry:Prubr_56340"/>
<evidence type="ECO:0000256" key="9">
    <source>
        <dbReference type="ARBA" id="ARBA00031529"/>
    </source>
</evidence>
<feature type="domain" description="HTH merR-type" evidence="15">
    <location>
        <begin position="8"/>
        <end position="77"/>
    </location>
</feature>
<dbReference type="SMART" id="SM00422">
    <property type="entry name" value="HTH_MERR"/>
    <property type="match status" value="1"/>
</dbReference>
<keyword evidence="8 14" id="KW-0067">ATP-binding</keyword>
<dbReference type="InterPro" id="IPR029499">
    <property type="entry name" value="PduO-typ"/>
</dbReference>
<evidence type="ECO:0000256" key="13">
    <source>
        <dbReference type="ARBA" id="ARBA00048692"/>
    </source>
</evidence>
<proteinExistence type="inferred from homology"/>
<dbReference type="PRINTS" id="PR00040">
    <property type="entry name" value="HTHMERR"/>
</dbReference>
<evidence type="ECO:0000256" key="2">
    <source>
        <dbReference type="ARBA" id="ARBA00007487"/>
    </source>
</evidence>
<dbReference type="GO" id="GO:0009236">
    <property type="term" value="P:cobalamin biosynthetic process"/>
    <property type="evidence" value="ECO:0007669"/>
    <property type="project" value="UniProtKB-UniRule"/>
</dbReference>
<dbReference type="EC" id="2.5.1.17" evidence="3 14"/>
<accession>A0A810NAN2</accession>
<organism evidence="16 17">
    <name type="scientific">Polymorphospora rubra</name>
    <dbReference type="NCBI Taxonomy" id="338584"/>
    <lineage>
        <taxon>Bacteria</taxon>
        <taxon>Bacillati</taxon>
        <taxon>Actinomycetota</taxon>
        <taxon>Actinomycetes</taxon>
        <taxon>Micromonosporales</taxon>
        <taxon>Micromonosporaceae</taxon>
        <taxon>Polymorphospora</taxon>
    </lineage>
</organism>
<dbReference type="GO" id="GO:0003677">
    <property type="term" value="F:DNA binding"/>
    <property type="evidence" value="ECO:0007669"/>
    <property type="project" value="InterPro"/>
</dbReference>
<dbReference type="InterPro" id="IPR016030">
    <property type="entry name" value="CblAdoTrfase-like"/>
</dbReference>
<evidence type="ECO:0000256" key="11">
    <source>
        <dbReference type="ARBA" id="ARBA00033354"/>
    </source>
</evidence>
<sequence length="323" mass="35283">MSRPEPRLWSVGALARAAGVTVRTLHHYDRTGLVPCSGRTGSGHRRYTGDDVTRLYRVLALRGLGLPLPEIEAVLATDDPTSLLATARLHRKRVREQLAHARRLHGRLDEVIDQLEHDRAPSTDDLLDTLETMAMTVRLTRVYTRTGDDGRTHLADLSRVSKTDPRVEAGGAVDELTAAVGVALAVPDLPDGYAGWLRQIQNDLFDIGADLSRPGGGPTPDEGPRVDGSYVTWLEEICDRVNAGLPALRSFVLPGGTPPAAQLHVCRTVCRRAERRALAVPDVNPQLTRYLNRLSDLLFILARAAANGGPEVLWQPGRRPVTP</sequence>
<dbReference type="SUPFAM" id="SSF46955">
    <property type="entry name" value="Putative DNA-binding domain"/>
    <property type="match status" value="1"/>
</dbReference>
<dbReference type="Gene3D" id="1.20.1200.10">
    <property type="entry name" value="Cobalamin adenosyltransferase-like"/>
    <property type="match status" value="1"/>
</dbReference>
<dbReference type="PROSITE" id="PS00552">
    <property type="entry name" value="HTH_MERR_1"/>
    <property type="match status" value="1"/>
</dbReference>
<dbReference type="GO" id="GO:0006355">
    <property type="term" value="P:regulation of DNA-templated transcription"/>
    <property type="evidence" value="ECO:0007669"/>
    <property type="project" value="InterPro"/>
</dbReference>
<dbReference type="NCBIfam" id="TIGR00636">
    <property type="entry name" value="PduO_Nterm"/>
    <property type="match status" value="1"/>
</dbReference>
<dbReference type="GO" id="GO:0005524">
    <property type="term" value="F:ATP binding"/>
    <property type="evidence" value="ECO:0007669"/>
    <property type="project" value="UniProtKB-UniRule"/>
</dbReference>
<evidence type="ECO:0000256" key="3">
    <source>
        <dbReference type="ARBA" id="ARBA00012454"/>
    </source>
</evidence>
<evidence type="ECO:0000256" key="12">
    <source>
        <dbReference type="ARBA" id="ARBA00048555"/>
    </source>
</evidence>
<comment type="pathway">
    <text evidence="1 14">Cofactor biosynthesis; adenosylcobalamin biosynthesis; adenosylcobalamin from cob(II)yrinate a,c-diamide: step 2/7.</text>
</comment>
<evidence type="ECO:0000256" key="14">
    <source>
        <dbReference type="RuleBase" id="RU366026"/>
    </source>
</evidence>
<dbReference type="Proteomes" id="UP000680866">
    <property type="component" value="Chromosome"/>
</dbReference>
<dbReference type="CDD" id="cd01106">
    <property type="entry name" value="HTH_TipAL-Mta"/>
    <property type="match status" value="1"/>
</dbReference>
<dbReference type="InterPro" id="IPR000551">
    <property type="entry name" value="MerR-type_HTH_dom"/>
</dbReference>
<dbReference type="PANTHER" id="PTHR12213:SF0">
    <property type="entry name" value="CORRINOID ADENOSYLTRANSFERASE MMAB"/>
    <property type="match status" value="1"/>
</dbReference>